<name>A0A150N6U1_9BACL</name>
<dbReference type="PATRIC" id="fig|153151.4.peg.492"/>
<reference evidence="1 2" key="1">
    <citation type="submission" date="2016-01" db="EMBL/GenBank/DDBJ databases">
        <title>Draft Genome Sequences of Seven Thermophilic Sporeformers Isolated from Foods.</title>
        <authorList>
            <person name="Berendsen E.M."/>
            <person name="Wells-Bennik M.H."/>
            <person name="Krawcyk A.O."/>
            <person name="De Jong A."/>
            <person name="Holsappel S."/>
            <person name="Eijlander R.T."/>
            <person name="Kuipers O.P."/>
        </authorList>
    </citation>
    <scope>NUCLEOTIDE SEQUENCE [LARGE SCALE GENOMIC DNA]</scope>
    <source>
        <strain evidence="1 2">B4110</strain>
    </source>
</reference>
<dbReference type="EMBL" id="LQYW01000014">
    <property type="protein sequence ID" value="KYD32405.1"/>
    <property type="molecule type" value="Genomic_DNA"/>
</dbReference>
<dbReference type="AlphaFoldDB" id="A0A150N6U1"/>
<dbReference type="RefSeq" id="WP_015864075.1">
    <property type="nucleotide sequence ID" value="NZ_JARTKR010000057.1"/>
</dbReference>
<comment type="caution">
    <text evidence="1">The sequence shown here is derived from an EMBL/GenBank/DDBJ whole genome shotgun (WGS) entry which is preliminary data.</text>
</comment>
<protein>
    <submittedName>
        <fullName evidence="1">Uncharacterized protein</fullName>
    </submittedName>
</protein>
<gene>
    <name evidence="1" type="ORF">B4110_2027</name>
</gene>
<evidence type="ECO:0000313" key="2">
    <source>
        <dbReference type="Proteomes" id="UP000075324"/>
    </source>
</evidence>
<sequence length="56" mass="6720">MRHSSIDWMKISEALDNTYELLVQQNIEDEHLKQIEMAKNMWKQAFTYRISSSMKA</sequence>
<dbReference type="Proteomes" id="UP000075324">
    <property type="component" value="Unassembled WGS sequence"/>
</dbReference>
<accession>A0A150N6U1</accession>
<evidence type="ECO:0000313" key="1">
    <source>
        <dbReference type="EMBL" id="KYD32405.1"/>
    </source>
</evidence>
<proteinExistence type="predicted"/>
<organism evidence="1 2">
    <name type="scientific">Parageobacillus toebii</name>
    <dbReference type="NCBI Taxonomy" id="153151"/>
    <lineage>
        <taxon>Bacteria</taxon>
        <taxon>Bacillati</taxon>
        <taxon>Bacillota</taxon>
        <taxon>Bacilli</taxon>
        <taxon>Bacillales</taxon>
        <taxon>Anoxybacillaceae</taxon>
        <taxon>Parageobacillus</taxon>
    </lineage>
</organism>